<dbReference type="GO" id="GO:0009279">
    <property type="term" value="C:cell outer membrane"/>
    <property type="evidence" value="ECO:0007669"/>
    <property type="project" value="InterPro"/>
</dbReference>
<evidence type="ECO:0000313" key="3">
    <source>
        <dbReference type="Proteomes" id="UP000280346"/>
    </source>
</evidence>
<keyword evidence="1" id="KW-0732">Signal</keyword>
<dbReference type="Gene3D" id="2.40.230.20">
    <property type="entry name" value="Nucleoside-specific channel-forming protein, Tsx-like"/>
    <property type="match status" value="1"/>
</dbReference>
<comment type="caution">
    <text evidence="2">The sequence shown here is derived from an EMBL/GenBank/DDBJ whole genome shotgun (WGS) entry which is preliminary data.</text>
</comment>
<dbReference type="InterPro" id="IPR036777">
    <property type="entry name" value="Channel_Tsx-like_sf"/>
</dbReference>
<reference evidence="2 3" key="1">
    <citation type="submission" date="2018-12" db="EMBL/GenBank/DDBJ databases">
        <authorList>
            <person name="Yang Y."/>
        </authorList>
    </citation>
    <scope>NUCLEOTIDE SEQUENCE [LARGE SCALE GENOMIC DNA]</scope>
    <source>
        <strain evidence="2 3">GSF71</strain>
    </source>
</reference>
<keyword evidence="3" id="KW-1185">Reference proteome</keyword>
<proteinExistence type="predicted"/>
<organism evidence="2 3">
    <name type="scientific">Azospirillum doebereinerae</name>
    <dbReference type="NCBI Taxonomy" id="92933"/>
    <lineage>
        <taxon>Bacteria</taxon>
        <taxon>Pseudomonadati</taxon>
        <taxon>Pseudomonadota</taxon>
        <taxon>Alphaproteobacteria</taxon>
        <taxon>Rhodospirillales</taxon>
        <taxon>Azospirillaceae</taxon>
        <taxon>Azospirillum</taxon>
    </lineage>
</organism>
<protein>
    <recommendedName>
        <fullName evidence="4">Outer envelope protein</fullName>
    </recommendedName>
</protein>
<dbReference type="AlphaFoldDB" id="A0A433J2Y4"/>
<dbReference type="EMBL" id="RZIJ01000023">
    <property type="protein sequence ID" value="RUQ66089.1"/>
    <property type="molecule type" value="Genomic_DNA"/>
</dbReference>
<dbReference type="OrthoDB" id="104801at2"/>
<dbReference type="RefSeq" id="WP_127002623.1">
    <property type="nucleotide sequence ID" value="NZ_CP173190.1"/>
</dbReference>
<dbReference type="SUPFAM" id="SSF111364">
    <property type="entry name" value="Tsx-like channel"/>
    <property type="match status" value="1"/>
</dbReference>
<gene>
    <name evidence="2" type="ORF">EJ913_23885</name>
</gene>
<dbReference type="Proteomes" id="UP000280346">
    <property type="component" value="Unassembled WGS sequence"/>
</dbReference>
<feature type="signal peptide" evidence="1">
    <location>
        <begin position="1"/>
        <end position="23"/>
    </location>
</feature>
<evidence type="ECO:0008006" key="4">
    <source>
        <dbReference type="Google" id="ProtNLM"/>
    </source>
</evidence>
<accession>A0A433J2Y4</accession>
<evidence type="ECO:0000313" key="2">
    <source>
        <dbReference type="EMBL" id="RUQ66089.1"/>
    </source>
</evidence>
<evidence type="ECO:0000256" key="1">
    <source>
        <dbReference type="SAM" id="SignalP"/>
    </source>
</evidence>
<feature type="chain" id="PRO_5019366074" description="Outer envelope protein" evidence="1">
    <location>
        <begin position="24"/>
        <end position="284"/>
    </location>
</feature>
<name>A0A433J2Y4_9PROT</name>
<sequence>MSKKVVLSLAALGLAVAASPAAALDWSDTSVSYRLGTNFREPAVTRSNGEARQITKNIVAFTHVNGYSLGGNFLNVDILKSNRADPASGGDTGAVEAYVVYRHDLSLNKVTGTKNFAFGPIKDIAIEAGVDLNTKNTTFASRKVLPVVGPSFSFDVPGFLTVAVLASKEWNHNGITRKEVEFDAAPILATAWNIPLGTVGVPVNFEGFGNIVGPKGKDGFNRETKTEILVRPKLMWDVGAAFGKEKTLKAGFGWQYWYNKFGNDHTKVQGSIESAPIFEAQLHF</sequence>